<dbReference type="Proteomes" id="UP001501612">
    <property type="component" value="Unassembled WGS sequence"/>
</dbReference>
<dbReference type="Pfam" id="PF02782">
    <property type="entry name" value="FGGY_C"/>
    <property type="match status" value="1"/>
</dbReference>
<sequence>MTRLVVGIDLGSQSAKVVVHDLDGALVASAQQPLAPTASPAPGHVEHPGDDLWDALVAACAAAMRGLGERRDDVRAVGLCGIRFCRAPLRADGSLAAPVRSWMDSRGEADLPDGTAHVVASSAYLTARLTGRVRDSSAAYALGQTPADDLVEPGGVLGEVTTAAAAATGLPAGLPVVATANDKAVEALGCGLLEPGPLLVSLGTYVASMTVGSPSAPAGPAHWTNPAAVPGRVLHESTGVRRGMWTVSWVRDLVGHHVGVGDEAALGEAAARVPVGADGLLTVLDWLAPSDAPWRRGAFVGFDARHGPAHLYRSVLEGLVMTVSGHALAMVDELGVAVPSVVVSGGGSRSPLVLAAVAACLQASVRTPTAPSAAGLGAAVSAAVGTGLHGSWSEAVDVMVRLADPVDPDPALVAAYADLRTTHRALVAAIEPVLRAAHGGPARGG</sequence>
<dbReference type="PANTHER" id="PTHR43095">
    <property type="entry name" value="SUGAR KINASE"/>
    <property type="match status" value="1"/>
</dbReference>
<evidence type="ECO:0000259" key="5">
    <source>
        <dbReference type="Pfam" id="PF00370"/>
    </source>
</evidence>
<dbReference type="InterPro" id="IPR050406">
    <property type="entry name" value="FGGY_Carb_Kinase"/>
</dbReference>
<keyword evidence="4 7" id="KW-0418">Kinase</keyword>
<accession>A0ABP5AKW6</accession>
<keyword evidence="2" id="KW-0119">Carbohydrate metabolism</keyword>
<comment type="caution">
    <text evidence="7">The sequence shown here is derived from an EMBL/GenBank/DDBJ whole genome shotgun (WGS) entry which is preliminary data.</text>
</comment>
<feature type="domain" description="Carbohydrate kinase FGGY C-terminal" evidence="6">
    <location>
        <begin position="201"/>
        <end position="384"/>
    </location>
</feature>
<comment type="similarity">
    <text evidence="1">Belongs to the FGGY kinase family.</text>
</comment>
<dbReference type="InterPro" id="IPR018485">
    <property type="entry name" value="FGGY_C"/>
</dbReference>
<evidence type="ECO:0000256" key="2">
    <source>
        <dbReference type="ARBA" id="ARBA00022629"/>
    </source>
</evidence>
<keyword evidence="2" id="KW-0859">Xylose metabolism</keyword>
<evidence type="ECO:0000259" key="6">
    <source>
        <dbReference type="Pfam" id="PF02782"/>
    </source>
</evidence>
<evidence type="ECO:0000313" key="8">
    <source>
        <dbReference type="Proteomes" id="UP001501612"/>
    </source>
</evidence>
<dbReference type="InterPro" id="IPR018484">
    <property type="entry name" value="FGGY_N"/>
</dbReference>
<dbReference type="Pfam" id="PF00370">
    <property type="entry name" value="FGGY_N"/>
    <property type="match status" value="1"/>
</dbReference>
<evidence type="ECO:0000313" key="7">
    <source>
        <dbReference type="EMBL" id="GAA1915441.1"/>
    </source>
</evidence>
<dbReference type="InterPro" id="IPR043129">
    <property type="entry name" value="ATPase_NBD"/>
</dbReference>
<feature type="domain" description="Carbohydrate kinase FGGY N-terminal" evidence="5">
    <location>
        <begin position="5"/>
        <end position="108"/>
    </location>
</feature>
<dbReference type="PANTHER" id="PTHR43095:SF5">
    <property type="entry name" value="XYLULOSE KINASE"/>
    <property type="match status" value="1"/>
</dbReference>
<dbReference type="Gene3D" id="3.30.420.40">
    <property type="match status" value="3"/>
</dbReference>
<reference evidence="8" key="1">
    <citation type="journal article" date="2019" name="Int. J. Syst. Evol. Microbiol.">
        <title>The Global Catalogue of Microorganisms (GCM) 10K type strain sequencing project: providing services to taxonomists for standard genome sequencing and annotation.</title>
        <authorList>
            <consortium name="The Broad Institute Genomics Platform"/>
            <consortium name="The Broad Institute Genome Sequencing Center for Infectious Disease"/>
            <person name="Wu L."/>
            <person name="Ma J."/>
        </authorList>
    </citation>
    <scope>NUCLEOTIDE SEQUENCE [LARGE SCALE GENOMIC DNA]</scope>
    <source>
        <strain evidence="8">JCM 14046</strain>
    </source>
</reference>
<evidence type="ECO:0000256" key="4">
    <source>
        <dbReference type="ARBA" id="ARBA00022777"/>
    </source>
</evidence>
<proteinExistence type="inferred from homology"/>
<organism evidence="7 8">
    <name type="scientific">Nocardioides lentus</name>
    <dbReference type="NCBI Taxonomy" id="338077"/>
    <lineage>
        <taxon>Bacteria</taxon>
        <taxon>Bacillati</taxon>
        <taxon>Actinomycetota</taxon>
        <taxon>Actinomycetes</taxon>
        <taxon>Propionibacteriales</taxon>
        <taxon>Nocardioidaceae</taxon>
        <taxon>Nocardioides</taxon>
    </lineage>
</organism>
<dbReference type="SUPFAM" id="SSF53067">
    <property type="entry name" value="Actin-like ATPase domain"/>
    <property type="match status" value="2"/>
</dbReference>
<dbReference type="EMBL" id="BAAAMY010000004">
    <property type="protein sequence ID" value="GAA1915441.1"/>
    <property type="molecule type" value="Genomic_DNA"/>
</dbReference>
<name>A0ABP5AKW6_9ACTN</name>
<evidence type="ECO:0000256" key="3">
    <source>
        <dbReference type="ARBA" id="ARBA00022679"/>
    </source>
</evidence>
<dbReference type="PRINTS" id="PR00301">
    <property type="entry name" value="HEATSHOCK70"/>
</dbReference>
<keyword evidence="3" id="KW-0808">Transferase</keyword>
<dbReference type="GO" id="GO:0016301">
    <property type="term" value="F:kinase activity"/>
    <property type="evidence" value="ECO:0007669"/>
    <property type="project" value="UniProtKB-KW"/>
</dbReference>
<dbReference type="InterPro" id="IPR000577">
    <property type="entry name" value="Carb_kinase_FGGY"/>
</dbReference>
<dbReference type="PIRSF" id="PIRSF000538">
    <property type="entry name" value="GlpK"/>
    <property type="match status" value="1"/>
</dbReference>
<keyword evidence="8" id="KW-1185">Reference proteome</keyword>
<dbReference type="RefSeq" id="WP_344005932.1">
    <property type="nucleotide sequence ID" value="NZ_BAAAMY010000004.1"/>
</dbReference>
<evidence type="ECO:0000256" key="1">
    <source>
        <dbReference type="ARBA" id="ARBA00009156"/>
    </source>
</evidence>
<protein>
    <submittedName>
        <fullName evidence="7">FGGY-family carbohydrate kinase</fullName>
    </submittedName>
</protein>
<gene>
    <name evidence="7" type="ORF">GCM10009737_16060</name>
</gene>